<accession>I4EJR9</accession>
<sequence>MPRLEDAFKHVALRLLERAAMTVHGISMPHLTCRTGGGNQASHYRRISSFYPVLQQSINHAPTTATMHAMRDWRTACNVRRRKPTEGGDERCPKRKSDSLALGVWERRWSGGCSPPTTT</sequence>
<dbReference type="Proteomes" id="UP000004221">
    <property type="component" value="Unassembled WGS sequence"/>
</dbReference>
<organism evidence="1 2">
    <name type="scientific">Nitrolancea hollandica Lb</name>
    <dbReference type="NCBI Taxonomy" id="1129897"/>
    <lineage>
        <taxon>Bacteria</taxon>
        <taxon>Pseudomonadati</taxon>
        <taxon>Thermomicrobiota</taxon>
        <taxon>Thermomicrobia</taxon>
        <taxon>Sphaerobacterales</taxon>
        <taxon>Sphaerobacterineae</taxon>
        <taxon>Sphaerobacteraceae</taxon>
        <taxon>Nitrolancea</taxon>
    </lineage>
</organism>
<comment type="caution">
    <text evidence="1">The sequence shown here is derived from an EMBL/GenBank/DDBJ whole genome shotgun (WGS) entry which is preliminary data.</text>
</comment>
<protein>
    <submittedName>
        <fullName evidence="1">Uncharacterized protein</fullName>
    </submittedName>
</protein>
<dbReference type="AlphaFoldDB" id="I4EJR9"/>
<name>I4EJR9_9BACT</name>
<evidence type="ECO:0000313" key="1">
    <source>
        <dbReference type="EMBL" id="CCF84931.1"/>
    </source>
</evidence>
<keyword evidence="2" id="KW-1185">Reference proteome</keyword>
<dbReference type="EMBL" id="CAGS01000359">
    <property type="protein sequence ID" value="CCF84931.1"/>
    <property type="molecule type" value="Genomic_DNA"/>
</dbReference>
<proteinExistence type="predicted"/>
<reference evidence="1 2" key="1">
    <citation type="journal article" date="2012" name="ISME J.">
        <title>Nitrification expanded: discovery, physiology and genomics of a nitrite-oxidizing bacterium from the phylum Chloroflexi.</title>
        <authorList>
            <person name="Sorokin D.Y."/>
            <person name="Lucker S."/>
            <person name="Vejmelkova D."/>
            <person name="Kostrikina N.A."/>
            <person name="Kleerebezem R."/>
            <person name="Rijpstra W.I."/>
            <person name="Damste J.S."/>
            <person name="Le Paslier D."/>
            <person name="Muyzer G."/>
            <person name="Wagner M."/>
            <person name="van Loosdrecht M.C."/>
            <person name="Daims H."/>
        </authorList>
    </citation>
    <scope>NUCLEOTIDE SEQUENCE [LARGE SCALE GENOMIC DNA]</scope>
    <source>
        <strain evidence="2">none</strain>
    </source>
</reference>
<evidence type="ECO:0000313" key="2">
    <source>
        <dbReference type="Proteomes" id="UP000004221"/>
    </source>
</evidence>
<gene>
    <name evidence="1" type="ORF">NITHO_4210008</name>
</gene>